<evidence type="ECO:0000313" key="1">
    <source>
        <dbReference type="EMBL" id="RLK11070.1"/>
    </source>
</evidence>
<dbReference type="PANTHER" id="PTHR35175:SF2">
    <property type="entry name" value="DUF1289 DOMAIN-CONTAINING PROTEIN"/>
    <property type="match status" value="1"/>
</dbReference>
<reference evidence="1 2" key="1">
    <citation type="submission" date="2018-10" db="EMBL/GenBank/DDBJ databases">
        <title>Genomic Encyclopedia of Archaeal and Bacterial Type Strains, Phase II (KMG-II): from individual species to whole genera.</title>
        <authorList>
            <person name="Goeker M."/>
        </authorList>
    </citation>
    <scope>NUCLEOTIDE SEQUENCE [LARGE SCALE GENOMIC DNA]</scope>
    <source>
        <strain evidence="1 2">DSM 29317</strain>
    </source>
</reference>
<dbReference type="EMBL" id="RCCT01000001">
    <property type="protein sequence ID" value="RLK11070.1"/>
    <property type="molecule type" value="Genomic_DNA"/>
</dbReference>
<keyword evidence="2" id="KW-1185">Reference proteome</keyword>
<dbReference type="RefSeq" id="WP_010442017.1">
    <property type="nucleotide sequence ID" value="NZ_AEYW01000013.1"/>
</dbReference>
<dbReference type="PANTHER" id="PTHR35175">
    <property type="entry name" value="DUF1289 DOMAIN-CONTAINING PROTEIN"/>
    <property type="match status" value="1"/>
</dbReference>
<name>A0A497ZP29_9RHOB</name>
<gene>
    <name evidence="1" type="ORF">CLV75_1061</name>
</gene>
<dbReference type="Proteomes" id="UP000271700">
    <property type="component" value="Unassembled WGS sequence"/>
</dbReference>
<accession>A0A497ZP29</accession>
<proteinExistence type="predicted"/>
<dbReference type="InterPro" id="IPR010710">
    <property type="entry name" value="DUF1289"/>
</dbReference>
<evidence type="ECO:0008006" key="3">
    <source>
        <dbReference type="Google" id="ProtNLM"/>
    </source>
</evidence>
<organism evidence="1 2">
    <name type="scientific">Ruegeria conchae</name>
    <dbReference type="NCBI Taxonomy" id="981384"/>
    <lineage>
        <taxon>Bacteria</taxon>
        <taxon>Pseudomonadati</taxon>
        <taxon>Pseudomonadota</taxon>
        <taxon>Alphaproteobacteria</taxon>
        <taxon>Rhodobacterales</taxon>
        <taxon>Roseobacteraceae</taxon>
        <taxon>Ruegeria</taxon>
    </lineage>
</organism>
<evidence type="ECO:0000313" key="2">
    <source>
        <dbReference type="Proteomes" id="UP000271700"/>
    </source>
</evidence>
<dbReference type="OrthoDB" id="9811423at2"/>
<dbReference type="STRING" id="981384.GCA_000192475_01936"/>
<dbReference type="AlphaFoldDB" id="A0A497ZP29"/>
<sequence>MTNMVWKRDEVESPCIQICVVHPTERICTGCYRTIDEISRWSKMNSSERAEIMQDLPERKPRLARRRGGRAARLGNS</sequence>
<protein>
    <recommendedName>
        <fullName evidence="3">Fe-S protein YdhL (DUF1289 family)</fullName>
    </recommendedName>
</protein>
<comment type="caution">
    <text evidence="1">The sequence shown here is derived from an EMBL/GenBank/DDBJ whole genome shotgun (WGS) entry which is preliminary data.</text>
</comment>
<dbReference type="Pfam" id="PF06945">
    <property type="entry name" value="DUF1289"/>
    <property type="match status" value="1"/>
</dbReference>